<evidence type="ECO:0000256" key="2">
    <source>
        <dbReference type="ARBA" id="ARBA00023002"/>
    </source>
</evidence>
<evidence type="ECO:0000259" key="4">
    <source>
        <dbReference type="Pfam" id="PF00881"/>
    </source>
</evidence>
<evidence type="ECO:0000313" key="6">
    <source>
        <dbReference type="Proteomes" id="UP001219605"/>
    </source>
</evidence>
<dbReference type="Gene3D" id="3.40.109.10">
    <property type="entry name" value="NADH Oxidase"/>
    <property type="match status" value="1"/>
</dbReference>
<keyword evidence="6" id="KW-1185">Reference proteome</keyword>
<feature type="region of interest" description="Disordered" evidence="3">
    <location>
        <begin position="226"/>
        <end position="247"/>
    </location>
</feature>
<keyword evidence="2" id="KW-0560">Oxidoreductase</keyword>
<dbReference type="InterPro" id="IPR029479">
    <property type="entry name" value="Nitroreductase"/>
</dbReference>
<organism evidence="5 6">
    <name type="scientific">Micromonospora cathayae</name>
    <dbReference type="NCBI Taxonomy" id="3028804"/>
    <lineage>
        <taxon>Bacteria</taxon>
        <taxon>Bacillati</taxon>
        <taxon>Actinomycetota</taxon>
        <taxon>Actinomycetes</taxon>
        <taxon>Micromonosporales</taxon>
        <taxon>Micromonosporaceae</taxon>
        <taxon>Micromonospora</taxon>
    </lineage>
</organism>
<proteinExistence type="inferred from homology"/>
<protein>
    <submittedName>
        <fullName evidence="5">Nitroreductase family protein</fullName>
    </submittedName>
</protein>
<evidence type="ECO:0000313" key="5">
    <source>
        <dbReference type="EMBL" id="WDZ83690.1"/>
    </source>
</evidence>
<sequence>MSTRVITDIDEVLTTTRAVRHRMDFDRPVGRAVVEECLRIAQQAPMGSNLEDWRIVAVDDPTLKRKLSELYTEIWYQTVERPLADGEAATTTRLSPTVRADPASQARQARILRAVKHLVDHLEQVPVLVVLCSTKPLPEKPVGGTASGYYGSIFPFAWSFQLALRSRGLGSVMATALAHKASRVQAVLGLPADWRPITLLPVAYTRGVDFRPAARADLAEVAFWNGPTEPAGSTRPGPPADGQPASA</sequence>
<dbReference type="SUPFAM" id="SSF55469">
    <property type="entry name" value="FMN-dependent nitroreductase-like"/>
    <property type="match status" value="1"/>
</dbReference>
<reference evidence="5 6" key="1">
    <citation type="submission" date="2023-02" db="EMBL/GenBank/DDBJ databases">
        <authorList>
            <person name="Mo P."/>
        </authorList>
    </citation>
    <scope>NUCLEOTIDE SEQUENCE [LARGE SCALE GENOMIC DNA]</scope>
    <source>
        <strain evidence="5 6">HUAS 3</strain>
    </source>
</reference>
<dbReference type="EMBL" id="CP118615">
    <property type="protein sequence ID" value="WDZ83690.1"/>
    <property type="molecule type" value="Genomic_DNA"/>
</dbReference>
<comment type="similarity">
    <text evidence="1">Belongs to the nitroreductase family.</text>
</comment>
<dbReference type="PANTHER" id="PTHR43673">
    <property type="entry name" value="NAD(P)H NITROREDUCTASE YDGI-RELATED"/>
    <property type="match status" value="1"/>
</dbReference>
<dbReference type="CDD" id="cd02062">
    <property type="entry name" value="Nitro_FMN_reductase"/>
    <property type="match status" value="1"/>
</dbReference>
<feature type="domain" description="Nitroreductase" evidence="4">
    <location>
        <begin position="26"/>
        <end position="204"/>
    </location>
</feature>
<evidence type="ECO:0000256" key="3">
    <source>
        <dbReference type="SAM" id="MobiDB-lite"/>
    </source>
</evidence>
<dbReference type="InterPro" id="IPR000415">
    <property type="entry name" value="Nitroreductase-like"/>
</dbReference>
<dbReference type="PANTHER" id="PTHR43673:SF10">
    <property type="entry name" value="NADH DEHYDROGENASE_NAD(P)H NITROREDUCTASE XCC3605-RELATED"/>
    <property type="match status" value="1"/>
</dbReference>
<dbReference type="Pfam" id="PF00881">
    <property type="entry name" value="Nitroreductase"/>
    <property type="match status" value="1"/>
</dbReference>
<dbReference type="Proteomes" id="UP001219605">
    <property type="component" value="Chromosome"/>
</dbReference>
<dbReference type="RefSeq" id="WP_275030248.1">
    <property type="nucleotide sequence ID" value="NZ_CP118615.1"/>
</dbReference>
<accession>A0ABY7ZL26</accession>
<gene>
    <name evidence="5" type="ORF">PVK37_24970</name>
</gene>
<evidence type="ECO:0000256" key="1">
    <source>
        <dbReference type="ARBA" id="ARBA00007118"/>
    </source>
</evidence>
<name>A0ABY7ZL26_9ACTN</name>